<dbReference type="GO" id="GO:0032426">
    <property type="term" value="C:stereocilium tip"/>
    <property type="evidence" value="ECO:0007669"/>
    <property type="project" value="TreeGrafter"/>
</dbReference>
<dbReference type="Gene3D" id="1.10.20.10">
    <property type="entry name" value="Histone, subunit A"/>
    <property type="match status" value="1"/>
</dbReference>
<comment type="similarity">
    <text evidence="3">Belongs to the histone H3 family.</text>
</comment>
<dbReference type="EMBL" id="CACRXK020002942">
    <property type="protein sequence ID" value="CAB3996774.1"/>
    <property type="molecule type" value="Genomic_DNA"/>
</dbReference>
<keyword evidence="9" id="KW-0812">Transmembrane</keyword>
<reference evidence="10" key="1">
    <citation type="submission" date="2020-04" db="EMBL/GenBank/DDBJ databases">
        <authorList>
            <person name="Alioto T."/>
            <person name="Alioto T."/>
            <person name="Gomez Garrido J."/>
        </authorList>
    </citation>
    <scope>NUCLEOTIDE SEQUENCE</scope>
    <source>
        <strain evidence="10">A484AB</strain>
    </source>
</reference>
<dbReference type="PANTHER" id="PTHR23116">
    <property type="entry name" value="PDZ DOMAIN CONTAINING WHIRLIN AND HARMONIN-RELATED"/>
    <property type="match status" value="1"/>
</dbReference>
<dbReference type="GO" id="GO:0005654">
    <property type="term" value="C:nucleoplasm"/>
    <property type="evidence" value="ECO:0007669"/>
    <property type="project" value="UniProtKB-ARBA"/>
</dbReference>
<dbReference type="PROSITE" id="PS50106">
    <property type="entry name" value="PDZ"/>
    <property type="match status" value="2"/>
</dbReference>
<feature type="region of interest" description="Disordered" evidence="8">
    <location>
        <begin position="390"/>
        <end position="429"/>
    </location>
</feature>
<keyword evidence="7" id="KW-0175">Coiled coil</keyword>
<evidence type="ECO:0000313" key="11">
    <source>
        <dbReference type="Proteomes" id="UP001152795"/>
    </source>
</evidence>
<dbReference type="AlphaFoldDB" id="A0A7D9DZX8"/>
<evidence type="ECO:0000256" key="3">
    <source>
        <dbReference type="ARBA" id="ARBA00010343"/>
    </source>
</evidence>
<dbReference type="SUPFAM" id="SSF47113">
    <property type="entry name" value="Histone-fold"/>
    <property type="match status" value="1"/>
</dbReference>
<keyword evidence="5" id="KW-0677">Repeat</keyword>
<feature type="compositionally biased region" description="Polar residues" evidence="8">
    <location>
        <begin position="690"/>
        <end position="702"/>
    </location>
</feature>
<gene>
    <name evidence="10" type="ORF">PACLA_8A078226</name>
</gene>
<dbReference type="PROSITE" id="PS00959">
    <property type="entry name" value="HISTONE_H3_2"/>
    <property type="match status" value="1"/>
</dbReference>
<dbReference type="GO" id="GO:0030527">
    <property type="term" value="F:structural constituent of chromatin"/>
    <property type="evidence" value="ECO:0007669"/>
    <property type="project" value="InterPro"/>
</dbReference>
<feature type="compositionally biased region" description="Basic residues" evidence="8">
    <location>
        <begin position="486"/>
        <end position="495"/>
    </location>
</feature>
<dbReference type="GO" id="GO:0005929">
    <property type="term" value="C:cilium"/>
    <property type="evidence" value="ECO:0007669"/>
    <property type="project" value="TreeGrafter"/>
</dbReference>
<dbReference type="FunFam" id="1.10.20.10:FF:000001">
    <property type="entry name" value="Histone H3"/>
    <property type="match status" value="1"/>
</dbReference>
<feature type="region of interest" description="Disordered" evidence="8">
    <location>
        <begin position="839"/>
        <end position="872"/>
    </location>
</feature>
<dbReference type="InterPro" id="IPR007125">
    <property type="entry name" value="H2A/H2B/H3"/>
</dbReference>
<dbReference type="FunFam" id="2.30.42.10:FF:000087">
    <property type="entry name" value="Whirlin a"/>
    <property type="match status" value="1"/>
</dbReference>
<keyword evidence="6" id="KW-0966">Cell projection</keyword>
<dbReference type="SMART" id="SM00228">
    <property type="entry name" value="PDZ"/>
    <property type="match status" value="2"/>
</dbReference>
<feature type="coiled-coil region" evidence="7">
    <location>
        <begin position="648"/>
        <end position="675"/>
    </location>
</feature>
<evidence type="ECO:0000256" key="8">
    <source>
        <dbReference type="SAM" id="MobiDB-lite"/>
    </source>
</evidence>
<dbReference type="OrthoDB" id="10029564at2759"/>
<dbReference type="InterPro" id="IPR001478">
    <property type="entry name" value="PDZ"/>
</dbReference>
<comment type="caution">
    <text evidence="10">The sequence shown here is derived from an EMBL/GenBank/DDBJ whole genome shotgun (WGS) entry which is preliminary data.</text>
</comment>
<evidence type="ECO:0000313" key="10">
    <source>
        <dbReference type="EMBL" id="CAB3996774.1"/>
    </source>
</evidence>
<accession>A0A7D9DZX8</accession>
<evidence type="ECO:0000256" key="9">
    <source>
        <dbReference type="SAM" id="Phobius"/>
    </source>
</evidence>
<keyword evidence="9" id="KW-1133">Transmembrane helix</keyword>
<feature type="region of interest" description="Disordered" evidence="8">
    <location>
        <begin position="444"/>
        <end position="502"/>
    </location>
</feature>
<dbReference type="Gene3D" id="2.30.42.10">
    <property type="match status" value="2"/>
</dbReference>
<keyword evidence="4" id="KW-0158">Chromosome</keyword>
<feature type="transmembrane region" description="Helical" evidence="9">
    <location>
        <begin position="151"/>
        <end position="175"/>
    </location>
</feature>
<dbReference type="SUPFAM" id="SSF50156">
    <property type="entry name" value="PDZ domain-like"/>
    <property type="match status" value="2"/>
</dbReference>
<dbReference type="GO" id="GO:0002142">
    <property type="term" value="C:stereocilia ankle link complex"/>
    <property type="evidence" value="ECO:0007669"/>
    <property type="project" value="TreeGrafter"/>
</dbReference>
<evidence type="ECO:0000256" key="7">
    <source>
        <dbReference type="SAM" id="Coils"/>
    </source>
</evidence>
<dbReference type="Gene3D" id="1.20.1160.20">
    <property type="match status" value="1"/>
</dbReference>
<comment type="subcellular location">
    <subcellularLocation>
        <location evidence="2">Cell projection</location>
    </subcellularLocation>
    <subcellularLocation>
        <location evidence="1">Chromosome</location>
    </subcellularLocation>
</comment>
<dbReference type="GO" id="GO:0000786">
    <property type="term" value="C:nucleosome"/>
    <property type="evidence" value="ECO:0007669"/>
    <property type="project" value="InterPro"/>
</dbReference>
<organism evidence="10 11">
    <name type="scientific">Paramuricea clavata</name>
    <name type="common">Red gorgonian</name>
    <name type="synonym">Violescent sea-whip</name>
    <dbReference type="NCBI Taxonomy" id="317549"/>
    <lineage>
        <taxon>Eukaryota</taxon>
        <taxon>Metazoa</taxon>
        <taxon>Cnidaria</taxon>
        <taxon>Anthozoa</taxon>
        <taxon>Octocorallia</taxon>
        <taxon>Malacalcyonacea</taxon>
        <taxon>Plexauridae</taxon>
        <taxon>Paramuricea</taxon>
    </lineage>
</organism>
<evidence type="ECO:0000256" key="1">
    <source>
        <dbReference type="ARBA" id="ARBA00004286"/>
    </source>
</evidence>
<evidence type="ECO:0000256" key="2">
    <source>
        <dbReference type="ARBA" id="ARBA00004316"/>
    </source>
</evidence>
<feature type="region of interest" description="Disordered" evidence="8">
    <location>
        <begin position="683"/>
        <end position="702"/>
    </location>
</feature>
<feature type="region of interest" description="Disordered" evidence="8">
    <location>
        <begin position="1"/>
        <end position="43"/>
    </location>
</feature>
<dbReference type="InterPro" id="IPR009072">
    <property type="entry name" value="Histone-fold"/>
</dbReference>
<dbReference type="CDD" id="cd22911">
    <property type="entry name" value="HFD_H3"/>
    <property type="match status" value="1"/>
</dbReference>
<feature type="compositionally biased region" description="Polar residues" evidence="8">
    <location>
        <begin position="451"/>
        <end position="469"/>
    </location>
</feature>
<dbReference type="SMART" id="SM00428">
    <property type="entry name" value="H3"/>
    <property type="match status" value="1"/>
</dbReference>
<dbReference type="Proteomes" id="UP001152795">
    <property type="component" value="Unassembled WGS sequence"/>
</dbReference>
<dbReference type="GO" id="GO:0003677">
    <property type="term" value="F:DNA binding"/>
    <property type="evidence" value="ECO:0007669"/>
    <property type="project" value="InterPro"/>
</dbReference>
<dbReference type="GO" id="GO:0046982">
    <property type="term" value="F:protein heterodimerization activity"/>
    <property type="evidence" value="ECO:0007669"/>
    <property type="project" value="InterPro"/>
</dbReference>
<dbReference type="PRINTS" id="PR00622">
    <property type="entry name" value="HISTONEH3"/>
</dbReference>
<dbReference type="InterPro" id="IPR051844">
    <property type="entry name" value="USH2_Complex_Protein"/>
</dbReference>
<dbReference type="Pfam" id="PF00595">
    <property type="entry name" value="PDZ"/>
    <property type="match status" value="2"/>
</dbReference>
<evidence type="ECO:0000256" key="4">
    <source>
        <dbReference type="ARBA" id="ARBA00022454"/>
    </source>
</evidence>
<name>A0A7D9DZX8_PARCT</name>
<proteinExistence type="inferred from homology"/>
<dbReference type="GO" id="GO:0005886">
    <property type="term" value="C:plasma membrane"/>
    <property type="evidence" value="ECO:0007669"/>
    <property type="project" value="TreeGrafter"/>
</dbReference>
<dbReference type="Pfam" id="PF00125">
    <property type="entry name" value="Histone"/>
    <property type="match status" value="1"/>
</dbReference>
<protein>
    <submittedName>
        <fullName evidence="10">Histone H3, partial</fullName>
    </submittedName>
</protein>
<evidence type="ECO:0000256" key="5">
    <source>
        <dbReference type="ARBA" id="ARBA00022737"/>
    </source>
</evidence>
<keyword evidence="11" id="KW-1185">Reference proteome</keyword>
<dbReference type="PANTHER" id="PTHR23116:SF29">
    <property type="entry name" value="PDZ DOMAIN-CONTAINING PROTEIN 7"/>
    <property type="match status" value="1"/>
</dbReference>
<dbReference type="InterPro" id="IPR036034">
    <property type="entry name" value="PDZ_sf"/>
</dbReference>
<keyword evidence="9" id="KW-0472">Membrane</keyword>
<dbReference type="InterPro" id="IPR000164">
    <property type="entry name" value="Histone_H3/CENP-A"/>
</dbReference>
<evidence type="ECO:0000256" key="6">
    <source>
        <dbReference type="ARBA" id="ARBA00023273"/>
    </source>
</evidence>
<sequence length="880" mass="97852">MARTKQTARKSTGGKAPRKTLATKAARKSAPATGGVKKPHRYRPGTVALREIRRYQKSTELLIRKLPFQRLVREIAQDFKTDLRFQSSAVMALQEASEAYLVGLFEDTNLCAIHAKRVTIMPKDIQLARRIRGTNGYMFQVVTSWKYNRKFLSGFGAVIQVTYILFPLFAGFSWVDSHGLPVEDVFNGSDNSDKASSEHHSLEFQPNINLLNSMDEKRINFTIDLINNSFIGFNLRGGNEYRLGIYVSKVDRESVAEQAGLQVGDLILDVNGTSFESIPHQEAVDFVKSQEHIIMTVKSVGILPAAKLFYSDVSWIYPDGTKANVSHETMQDMLSLPVPDLSFQEVLRRDSSVQVDLMERGPSPALSRSDIGIQADAPERDIQIQVSEPVFSSTPAPIPPEEQPTRTQQETGAIQADPRQVPEPSPYDVIQSVSPYVTSLNTKTAKLKSGDNGSTGSVNERSSNGSGVSSEDFLSRPSDNEDGPNNRKRKVKKSKSFLQKQGDKIKAKLSFRKKGDQKHKVRKKGDKEMMSHVDNRCKNLLDDNDYNTVMMQIRMYKDQEEDVEGLVNNLLLTLDSPRKAILLRDIRAIILPYDVGRFDAMISNREVEALEFYGNKAPASPVLDDNAITAKPKKTIVEAVQDSHGNFQLRTRSEAEQIKKTREELKKERLALKVQGSSILEREAKKTGQDRTSWSNENTNNNIEMGPMIQVIDTSSDSPHLSTFGVPSPPPPPLPPDLPAVEVHDTSFTNQASNSELGNFLTVPDRVSVEYKEEIKDQELTFDLPKIRTSMGISISGGSASRAQPEIRIEKVFPGGAADDDGTLQPGWELISIDGESLQGVSHSEAVDISRGYRGRPGSHGDNSSSPGNYWKELRVKYGQ</sequence>